<dbReference type="InterPro" id="IPR031304">
    <property type="entry name" value="SLT_2"/>
</dbReference>
<protein>
    <submittedName>
        <fullName evidence="4">Transglycosylase SLT domain-containing protein</fullName>
    </submittedName>
</protein>
<evidence type="ECO:0000256" key="1">
    <source>
        <dbReference type="SAM" id="MobiDB-lite"/>
    </source>
</evidence>
<feature type="region of interest" description="Disordered" evidence="1">
    <location>
        <begin position="277"/>
        <end position="352"/>
    </location>
</feature>
<dbReference type="Gene3D" id="1.10.530.10">
    <property type="match status" value="1"/>
</dbReference>
<dbReference type="InterPro" id="IPR043426">
    <property type="entry name" value="MltB-like"/>
</dbReference>
<proteinExistence type="predicted"/>
<feature type="domain" description="Transglycosylase SLT" evidence="3">
    <location>
        <begin position="179"/>
        <end position="222"/>
    </location>
</feature>
<dbReference type="PANTHER" id="PTHR30163">
    <property type="entry name" value="MEMBRANE-BOUND LYTIC MUREIN TRANSGLYCOSYLASE B"/>
    <property type="match status" value="1"/>
</dbReference>
<dbReference type="CDD" id="cd13399">
    <property type="entry name" value="Slt35-like"/>
    <property type="match status" value="1"/>
</dbReference>
<dbReference type="RefSeq" id="WP_090856750.1">
    <property type="nucleotide sequence ID" value="NZ_FMZM01000007.1"/>
</dbReference>
<dbReference type="PANTHER" id="PTHR30163:SF8">
    <property type="entry name" value="LYTIC MUREIN TRANSGLYCOSYLASE"/>
    <property type="match status" value="1"/>
</dbReference>
<dbReference type="AlphaFoldDB" id="A0A1G6TC23"/>
<organism evidence="4 5">
    <name type="scientific">Nocardioides lianchengensis</name>
    <dbReference type="NCBI Taxonomy" id="1045774"/>
    <lineage>
        <taxon>Bacteria</taxon>
        <taxon>Bacillati</taxon>
        <taxon>Actinomycetota</taxon>
        <taxon>Actinomycetes</taxon>
        <taxon>Propionibacteriales</taxon>
        <taxon>Nocardioidaceae</taxon>
        <taxon>Nocardioides</taxon>
    </lineage>
</organism>
<dbReference type="Pfam" id="PF13406">
    <property type="entry name" value="SLT_2"/>
    <property type="match status" value="1"/>
</dbReference>
<dbReference type="STRING" id="1045774.SAMN05421872_10731"/>
<evidence type="ECO:0000256" key="2">
    <source>
        <dbReference type="SAM" id="SignalP"/>
    </source>
</evidence>
<dbReference type="Proteomes" id="UP000199034">
    <property type="component" value="Unassembled WGS sequence"/>
</dbReference>
<dbReference type="InterPro" id="IPR023346">
    <property type="entry name" value="Lysozyme-like_dom_sf"/>
</dbReference>
<gene>
    <name evidence="4" type="ORF">SAMN05421872_10731</name>
</gene>
<keyword evidence="5" id="KW-1185">Reference proteome</keyword>
<reference evidence="4 5" key="1">
    <citation type="submission" date="2016-10" db="EMBL/GenBank/DDBJ databases">
        <authorList>
            <person name="de Groot N.N."/>
        </authorList>
    </citation>
    <scope>NUCLEOTIDE SEQUENCE [LARGE SCALE GENOMIC DNA]</scope>
    <source>
        <strain evidence="4 5">CGMCC 4.6858</strain>
    </source>
</reference>
<sequence>MAKRLGRAQRATALVPLALLSAAWTASLAGVGAGSATATQTPDPLPATSLPDGTSVPTQAIEAPASVSSPDGVAPGIGAGGAAQAVSTASTAGIPSVALAAYQRAETVINAADESCNLTWQLVAAIGRVESDHGRYGGNTLDDQGVARPGIFGIALDGSNKTQAIADTDAGQFDGDAKWDRAVGPLQFIPSTWSVVGVDADGDGRRDPQDIDDAALASAVYLCSGDDDLSTTAGQRTAVYRYNHSDSYVDLVLSIMSNYLAGSYTSVPNGTTAAGYIQPDTSYTPPPSASSGPKVVKESKPGANQPEATAPAAPTTPTPTAPSGGGKGNGGKGGGKPTKAPSLPPVVVPTLPSTGVTPVDETLTRAQAIVQCALDYGLKVDVNGLVNVILSLLNTVVGAEATEACIAKYTNP</sequence>
<keyword evidence="2" id="KW-0732">Signal</keyword>
<feature type="signal peptide" evidence="2">
    <location>
        <begin position="1"/>
        <end position="29"/>
    </location>
</feature>
<dbReference type="EMBL" id="FMZM01000007">
    <property type="protein sequence ID" value="SDD26593.1"/>
    <property type="molecule type" value="Genomic_DNA"/>
</dbReference>
<name>A0A1G6TC23_9ACTN</name>
<feature type="compositionally biased region" description="Gly residues" evidence="1">
    <location>
        <begin position="323"/>
        <end position="336"/>
    </location>
</feature>
<feature type="region of interest" description="Disordered" evidence="1">
    <location>
        <begin position="35"/>
        <end position="56"/>
    </location>
</feature>
<accession>A0A1G6TC23</accession>
<evidence type="ECO:0000313" key="5">
    <source>
        <dbReference type="Proteomes" id="UP000199034"/>
    </source>
</evidence>
<dbReference type="SUPFAM" id="SSF53955">
    <property type="entry name" value="Lysozyme-like"/>
    <property type="match status" value="1"/>
</dbReference>
<evidence type="ECO:0000313" key="4">
    <source>
        <dbReference type="EMBL" id="SDD26593.1"/>
    </source>
</evidence>
<evidence type="ECO:0000259" key="3">
    <source>
        <dbReference type="Pfam" id="PF13406"/>
    </source>
</evidence>
<dbReference type="OrthoDB" id="9796191at2"/>
<dbReference type="GO" id="GO:0009253">
    <property type="term" value="P:peptidoglycan catabolic process"/>
    <property type="evidence" value="ECO:0007669"/>
    <property type="project" value="TreeGrafter"/>
</dbReference>
<dbReference type="GO" id="GO:0008933">
    <property type="term" value="F:peptidoglycan lytic transglycosylase activity"/>
    <property type="evidence" value="ECO:0007669"/>
    <property type="project" value="TreeGrafter"/>
</dbReference>
<feature type="chain" id="PRO_5039089644" evidence="2">
    <location>
        <begin position="30"/>
        <end position="412"/>
    </location>
</feature>